<accession>A0A6N6VPB0</accession>
<dbReference type="RefSeq" id="WP_152215520.1">
    <property type="nucleotide sequence ID" value="NZ_WESC01000005.1"/>
</dbReference>
<reference evidence="1 2" key="1">
    <citation type="submission" date="2019-09" db="EMBL/GenBank/DDBJ databases">
        <title>Parvibaculum sedimenti sp. nov., isolated from sediment.</title>
        <authorList>
            <person name="Wang Y."/>
        </authorList>
    </citation>
    <scope>NUCLEOTIDE SEQUENCE [LARGE SCALE GENOMIC DNA]</scope>
    <source>
        <strain evidence="1 2">HXT-9</strain>
    </source>
</reference>
<dbReference type="AlphaFoldDB" id="A0A6N6VPB0"/>
<evidence type="ECO:0000313" key="1">
    <source>
        <dbReference type="EMBL" id="KAB7740724.1"/>
    </source>
</evidence>
<protein>
    <recommendedName>
        <fullName evidence="3">Mobilization protein</fullName>
    </recommendedName>
</protein>
<gene>
    <name evidence="1" type="ORF">F2P47_06670</name>
</gene>
<evidence type="ECO:0000313" key="2">
    <source>
        <dbReference type="Proteomes" id="UP000468901"/>
    </source>
</evidence>
<sequence length="130" mass="14354">MAGHDARLEKLNARRAALDLKINRLVAVEKERRRREDTRMKIIIGGALIALAKRDAVSVKALADQMRPLIEERDRPALTALFQADGWALLEGLAARQEARRARDNGTLQPQISTKSAETSFPVVTGTSVV</sequence>
<organism evidence="1 2">
    <name type="scientific">Parvibaculum sedimenti</name>
    <dbReference type="NCBI Taxonomy" id="2608632"/>
    <lineage>
        <taxon>Bacteria</taxon>
        <taxon>Pseudomonadati</taxon>
        <taxon>Pseudomonadota</taxon>
        <taxon>Alphaproteobacteria</taxon>
        <taxon>Hyphomicrobiales</taxon>
        <taxon>Parvibaculaceae</taxon>
        <taxon>Parvibaculum</taxon>
    </lineage>
</organism>
<name>A0A6N6VPB0_9HYPH</name>
<comment type="caution">
    <text evidence="1">The sequence shown here is derived from an EMBL/GenBank/DDBJ whole genome shotgun (WGS) entry which is preliminary data.</text>
</comment>
<evidence type="ECO:0008006" key="3">
    <source>
        <dbReference type="Google" id="ProtNLM"/>
    </source>
</evidence>
<dbReference type="Proteomes" id="UP000468901">
    <property type="component" value="Unassembled WGS sequence"/>
</dbReference>
<proteinExistence type="predicted"/>
<dbReference type="EMBL" id="WESC01000005">
    <property type="protein sequence ID" value="KAB7740724.1"/>
    <property type="molecule type" value="Genomic_DNA"/>
</dbReference>
<keyword evidence="2" id="KW-1185">Reference proteome</keyword>